<accession>V9SD87</accession>
<gene>
    <name evidence="1" type="ORF">TNS_ORF135</name>
</gene>
<name>V9SD87_9VIRU</name>
<reference evidence="1 2" key="1">
    <citation type="journal article" date="2014" name="Arch. Virol.">
        <title>Complete genome sequence of Tunisvirus, a new member of the proposed family Marseilleviridae.</title>
        <authorList>
            <person name="Aherfi S."/>
            <person name="Boughalmi M."/>
            <person name="Pagnier I."/>
            <person name="Fournous G."/>
            <person name="La Scola B."/>
            <person name="Raoult D."/>
            <person name="Colson P."/>
        </authorList>
    </citation>
    <scope>NUCLEOTIDE SEQUENCE [LARGE SCALE GENOMIC DNA]</scope>
    <source>
        <strain evidence="1 2">U484</strain>
    </source>
</reference>
<dbReference type="Proteomes" id="UP000232615">
    <property type="component" value="Segment"/>
</dbReference>
<proteinExistence type="predicted"/>
<keyword evidence="2" id="KW-1185">Reference proteome</keyword>
<organism evidence="1 2">
    <name type="scientific">Tunisvirus fontaine2</name>
    <dbReference type="NCBI Taxonomy" id="1421067"/>
    <lineage>
        <taxon>Viruses</taxon>
        <taxon>Varidnaviria</taxon>
        <taxon>Bamfordvirae</taxon>
        <taxon>Nucleocytoviricota</taxon>
        <taxon>Megaviricetes</taxon>
        <taxon>Pimascovirales</taxon>
        <taxon>Pimascovirales incertae sedis</taxon>
        <taxon>Marseilleviridae</taxon>
        <taxon>Losannavirus</taxon>
        <taxon>Losannavirus tunisense</taxon>
    </lineage>
</organism>
<dbReference type="EMBL" id="KF483846">
    <property type="protein sequence ID" value="AHC54853.1"/>
    <property type="molecule type" value="Genomic_DNA"/>
</dbReference>
<protein>
    <submittedName>
        <fullName evidence="1">Uncharacterized protein</fullName>
    </submittedName>
</protein>
<evidence type="ECO:0000313" key="2">
    <source>
        <dbReference type="Proteomes" id="UP000232615"/>
    </source>
</evidence>
<sequence length="114" mass="13118">MQTVLIKNTKATHVDILLETQKVEGISVVMDFAPSRGKKTIFIFFTVEGVERPWKSQGFEVVLSKRPTTFITKVVPSTYFEKREGIAPHLCVCILDEEKRHFKTTVQWSLEAEF</sequence>
<evidence type="ECO:0000313" key="1">
    <source>
        <dbReference type="EMBL" id="AHC54853.1"/>
    </source>
</evidence>